<evidence type="ECO:0000313" key="2">
    <source>
        <dbReference type="Proteomes" id="UP000276953"/>
    </source>
</evidence>
<evidence type="ECO:0000313" key="1">
    <source>
        <dbReference type="EMBL" id="RTZ49653.1"/>
    </source>
</evidence>
<accession>A0A3S0QVV5</accession>
<comment type="caution">
    <text evidence="1">The sequence shown here is derived from an EMBL/GenBank/DDBJ whole genome shotgun (WGS) entry which is preliminary data.</text>
</comment>
<proteinExistence type="predicted"/>
<dbReference type="Proteomes" id="UP000276953">
    <property type="component" value="Unassembled WGS sequence"/>
</dbReference>
<sequence length="93" mass="10592">MLAYESNFGILLSKTNHLNQTVLFGYDTWQRKAQEKDIYNNVTEYFYEWITSGDFMNGIRSRIVDASGATKETLVDNWVGNVLNVGFLSTVNG</sequence>
<name>A0A3S0QVV5_9FLAO</name>
<gene>
    <name evidence="1" type="ORF">EJ377_04620</name>
</gene>
<protein>
    <submittedName>
        <fullName evidence="1">Uncharacterized protein</fullName>
    </submittedName>
</protein>
<dbReference type="AlphaFoldDB" id="A0A3S0QVV5"/>
<dbReference type="EMBL" id="RYFC01000001">
    <property type="protein sequence ID" value="RTZ49653.1"/>
    <property type="molecule type" value="Genomic_DNA"/>
</dbReference>
<organism evidence="1 2">
    <name type="scientific">Chryseobacterium arthrosphaerae</name>
    <dbReference type="NCBI Taxonomy" id="651561"/>
    <lineage>
        <taxon>Bacteria</taxon>
        <taxon>Pseudomonadati</taxon>
        <taxon>Bacteroidota</taxon>
        <taxon>Flavobacteriia</taxon>
        <taxon>Flavobacteriales</taxon>
        <taxon>Weeksellaceae</taxon>
        <taxon>Chryseobacterium group</taxon>
        <taxon>Chryseobacterium</taxon>
    </lineage>
</organism>
<reference evidence="1 2" key="1">
    <citation type="submission" date="2018-12" db="EMBL/GenBank/DDBJ databases">
        <title>Draft Genome Sequence of Chryseobacterium arthrosphaerae strain ED882-96 Isolated from the Blood of a Patient with Liver Cirrhosis in Taiwan.</title>
        <authorList>
            <person name="Lin J.-N."/>
            <person name="Lai C.-H."/>
            <person name="Yang C.-H."/>
            <person name="Huang Y.-H."/>
        </authorList>
    </citation>
    <scope>NUCLEOTIDE SEQUENCE [LARGE SCALE GENOMIC DNA]</scope>
    <source>
        <strain evidence="1 2">ED882-96</strain>
    </source>
</reference>